<gene>
    <name evidence="1" type="ORF">Aco03nite_006000</name>
</gene>
<evidence type="ECO:0000313" key="1">
    <source>
        <dbReference type="EMBL" id="GID52196.1"/>
    </source>
</evidence>
<evidence type="ECO:0000313" key="2">
    <source>
        <dbReference type="Proteomes" id="UP000612282"/>
    </source>
</evidence>
<sequence>MPRPAHRGPQPVPLAEIPAGPAPDLPLELVRRDIAGDRPGVPLMLRIRVLHAASHLPVTAAVVDLRHPAPAAPAAELRGAQVTDVDGYAEFRTVHPGRIPGEPVRIDASVHVGGILAGGRAVTYAGPLFVPEQIAGQITPGPAGDPDPHPIAGGPLTVVPRDRFDLAAGLLATITVTVGN</sequence>
<dbReference type="EMBL" id="BOMG01000011">
    <property type="protein sequence ID" value="GID52196.1"/>
    <property type="molecule type" value="Genomic_DNA"/>
</dbReference>
<dbReference type="Proteomes" id="UP000612282">
    <property type="component" value="Unassembled WGS sequence"/>
</dbReference>
<reference evidence="1 2" key="1">
    <citation type="submission" date="2021-01" db="EMBL/GenBank/DDBJ databases">
        <title>Whole genome shotgun sequence of Actinoplanes couchii NBRC 106145.</title>
        <authorList>
            <person name="Komaki H."/>
            <person name="Tamura T."/>
        </authorList>
    </citation>
    <scope>NUCLEOTIDE SEQUENCE [LARGE SCALE GENOMIC DNA]</scope>
    <source>
        <strain evidence="1 2">NBRC 106145</strain>
    </source>
</reference>
<comment type="caution">
    <text evidence="1">The sequence shown here is derived from an EMBL/GenBank/DDBJ whole genome shotgun (WGS) entry which is preliminary data.</text>
</comment>
<organism evidence="1 2">
    <name type="scientific">Actinoplanes couchii</name>
    <dbReference type="NCBI Taxonomy" id="403638"/>
    <lineage>
        <taxon>Bacteria</taxon>
        <taxon>Bacillati</taxon>
        <taxon>Actinomycetota</taxon>
        <taxon>Actinomycetes</taxon>
        <taxon>Micromonosporales</taxon>
        <taxon>Micromonosporaceae</taxon>
        <taxon>Actinoplanes</taxon>
    </lineage>
</organism>
<dbReference type="SUPFAM" id="SSF49482">
    <property type="entry name" value="Aromatic compound dioxygenase"/>
    <property type="match status" value="1"/>
</dbReference>
<name>A0ABQ3X137_9ACTN</name>
<proteinExistence type="predicted"/>
<protein>
    <submittedName>
        <fullName evidence="1">Uncharacterized protein</fullName>
    </submittedName>
</protein>
<accession>A0ABQ3X137</accession>
<keyword evidence="2" id="KW-1185">Reference proteome</keyword>
<dbReference type="InterPro" id="IPR015889">
    <property type="entry name" value="Intradiol_dOase_core"/>
</dbReference>
<dbReference type="Gene3D" id="2.60.130.10">
    <property type="entry name" value="Aromatic compound dioxygenase"/>
    <property type="match status" value="1"/>
</dbReference>